<accession>A0A1B0DLU9</accession>
<dbReference type="GO" id="GO:0017111">
    <property type="term" value="F:ribonucleoside triphosphate phosphatase activity"/>
    <property type="evidence" value="ECO:0007669"/>
    <property type="project" value="InterPro"/>
</dbReference>
<proteinExistence type="predicted"/>
<reference evidence="4" key="1">
    <citation type="submission" date="2022-08" db="UniProtKB">
        <authorList>
            <consortium name="EnsemblMetazoa"/>
        </authorList>
    </citation>
    <scope>IDENTIFICATION</scope>
    <source>
        <strain evidence="4">Israel</strain>
    </source>
</reference>
<keyword evidence="2" id="KW-0378">Hydrolase</keyword>
<dbReference type="PANTHER" id="PTHR43146:SF1">
    <property type="entry name" value="CANCER-RELATED NUCLEOSIDE-TRIPHOSPHATASE"/>
    <property type="match status" value="1"/>
</dbReference>
<dbReference type="VEuPathDB" id="VectorBase:PPAPM1_004555"/>
<evidence type="ECO:0000256" key="3">
    <source>
        <dbReference type="ARBA" id="ARBA00022840"/>
    </source>
</evidence>
<keyword evidence="1" id="KW-0547">Nucleotide-binding</keyword>
<evidence type="ECO:0000313" key="4">
    <source>
        <dbReference type="EnsemblMetazoa" id="PPAI009339-PA"/>
    </source>
</evidence>
<dbReference type="Proteomes" id="UP000092462">
    <property type="component" value="Unassembled WGS sequence"/>
</dbReference>
<protein>
    <submittedName>
        <fullName evidence="4">Uncharacterized protein</fullName>
    </submittedName>
</protein>
<dbReference type="EMBL" id="AJVK01016560">
    <property type="status" value="NOT_ANNOTATED_CDS"/>
    <property type="molecule type" value="Genomic_DNA"/>
</dbReference>
<dbReference type="PANTHER" id="PTHR43146">
    <property type="entry name" value="CANCER-RELATED NUCLEOSIDE-TRIPHOSPHATASE"/>
    <property type="match status" value="1"/>
</dbReference>
<organism evidence="4 5">
    <name type="scientific">Phlebotomus papatasi</name>
    <name type="common">Sandfly</name>
    <dbReference type="NCBI Taxonomy" id="29031"/>
    <lineage>
        <taxon>Eukaryota</taxon>
        <taxon>Metazoa</taxon>
        <taxon>Ecdysozoa</taxon>
        <taxon>Arthropoda</taxon>
        <taxon>Hexapoda</taxon>
        <taxon>Insecta</taxon>
        <taxon>Pterygota</taxon>
        <taxon>Neoptera</taxon>
        <taxon>Endopterygota</taxon>
        <taxon>Diptera</taxon>
        <taxon>Nematocera</taxon>
        <taxon>Psychodoidea</taxon>
        <taxon>Psychodidae</taxon>
        <taxon>Phlebotomus</taxon>
        <taxon>Phlebotomus</taxon>
    </lineage>
</organism>
<name>A0A1B0DLU9_PHLPP</name>
<keyword evidence="5" id="KW-1185">Reference proteome</keyword>
<sequence length="193" mass="21680">MVFNLILITGVPGVGKTTIFKKIADDLKTYKVPLTGFYTEEVRNGLGGRVGFDLITFDGVRGPLARPSKTSALASFKRLHKLSRYSVDIESLDEITIPILSSNNTEPLLMIDEIGKMELFSTQFQDRIIKVTEDLRLGKRCMIATIPISSRHSNQIIENLKKIEDCRVFEVTKANRNTIFTEIMASVRLMLGI</sequence>
<keyword evidence="3" id="KW-0067">ATP-binding</keyword>
<dbReference type="VEuPathDB" id="VectorBase:PPAI009339"/>
<dbReference type="GO" id="GO:0005524">
    <property type="term" value="F:ATP binding"/>
    <property type="evidence" value="ECO:0007669"/>
    <property type="project" value="UniProtKB-KW"/>
</dbReference>
<dbReference type="AlphaFoldDB" id="A0A1B0DLU9"/>
<dbReference type="Pfam" id="PF03266">
    <property type="entry name" value="NTPase_1"/>
    <property type="match status" value="1"/>
</dbReference>
<dbReference type="Gene3D" id="3.40.50.300">
    <property type="entry name" value="P-loop containing nucleotide triphosphate hydrolases"/>
    <property type="match status" value="1"/>
</dbReference>
<dbReference type="InterPro" id="IPR004948">
    <property type="entry name" value="Nuc-triphosphatase_THEP1"/>
</dbReference>
<evidence type="ECO:0000256" key="1">
    <source>
        <dbReference type="ARBA" id="ARBA00022741"/>
    </source>
</evidence>
<evidence type="ECO:0000313" key="5">
    <source>
        <dbReference type="Proteomes" id="UP000092462"/>
    </source>
</evidence>
<dbReference type="EnsemblMetazoa" id="PPAI009339-RA">
    <property type="protein sequence ID" value="PPAI009339-PA"/>
    <property type="gene ID" value="PPAI009339"/>
</dbReference>
<dbReference type="SUPFAM" id="SSF52540">
    <property type="entry name" value="P-loop containing nucleoside triphosphate hydrolases"/>
    <property type="match status" value="1"/>
</dbReference>
<dbReference type="InterPro" id="IPR027417">
    <property type="entry name" value="P-loop_NTPase"/>
</dbReference>
<evidence type="ECO:0000256" key="2">
    <source>
        <dbReference type="ARBA" id="ARBA00022801"/>
    </source>
</evidence>